<sequence length="61" mass="7144">MSLELNWVLYINQMEQILSLNLDDISRVNLLIQCKRIAIIAEPLMMYKLDDRLEVAGVFHP</sequence>
<organism evidence="1 2">
    <name type="scientific">Candidatus Pantoea carbekii</name>
    <dbReference type="NCBI Taxonomy" id="1235990"/>
    <lineage>
        <taxon>Bacteria</taxon>
        <taxon>Pseudomonadati</taxon>
        <taxon>Pseudomonadota</taxon>
        <taxon>Gammaproteobacteria</taxon>
        <taxon>Enterobacterales</taxon>
        <taxon>Erwiniaceae</taxon>
        <taxon>Pantoea</taxon>
    </lineage>
</organism>
<dbReference type="Proteomes" id="UP000016900">
    <property type="component" value="Chromosome"/>
</dbReference>
<name>U3U8Q4_9GAMM</name>
<reference evidence="1 2" key="1">
    <citation type="submission" date="2012-10" db="EMBL/GenBank/DDBJ databases">
        <title>Genome sequence of the symbiont of the pentatomidae stink bug Halyomorpha halys.</title>
        <authorList>
            <person name="Kobayashi H."/>
            <person name="Fujii-Muramatsu R."/>
            <person name="Takeishi K."/>
            <person name="Noda H."/>
        </authorList>
    </citation>
    <scope>NUCLEOTIDE SEQUENCE [LARGE SCALE GENOMIC DNA]</scope>
</reference>
<keyword evidence="2" id="KW-1185">Reference proteome</keyword>
<dbReference type="EMBL" id="AP012554">
    <property type="protein sequence ID" value="BAO00789.1"/>
    <property type="molecule type" value="Genomic_DNA"/>
</dbReference>
<evidence type="ECO:0000313" key="1">
    <source>
        <dbReference type="EMBL" id="BAO00789.1"/>
    </source>
</evidence>
<dbReference type="PATRIC" id="fig|1235990.4.peg.635"/>
<proteinExistence type="predicted"/>
<dbReference type="KEGG" id="hhs:HHS_08190"/>
<dbReference type="NCBIfam" id="NF033624">
    <property type="entry name" value="HpxX"/>
    <property type="match status" value="1"/>
</dbReference>
<dbReference type="RefSeq" id="WP_022564808.1">
    <property type="nucleotide sequence ID" value="NZ_CP010907.1"/>
</dbReference>
<accession>U3U8Q4</accession>
<dbReference type="InterPro" id="IPR025148">
    <property type="entry name" value="AtzG-like"/>
</dbReference>
<dbReference type="AlphaFoldDB" id="U3U8Q4"/>
<dbReference type="Pfam" id="PF13318">
    <property type="entry name" value="AtzG-like"/>
    <property type="match status" value="1"/>
</dbReference>
<protein>
    <submittedName>
        <fullName evidence="1">Uncharacterized protein</fullName>
    </submittedName>
</protein>
<evidence type="ECO:0000313" key="2">
    <source>
        <dbReference type="Proteomes" id="UP000016900"/>
    </source>
</evidence>
<dbReference type="KEGG" id="pck:BMSBPS_0453"/>
<dbReference type="STRING" id="1235990.BMSBPS_0453"/>
<dbReference type="OrthoDB" id="6907228at2"/>
<gene>
    <name evidence="1" type="ORF">HHS_08190</name>
</gene>